<dbReference type="PANTHER" id="PTHR32439">
    <property type="entry name" value="FERREDOXIN--NITRITE REDUCTASE, CHLOROPLASTIC"/>
    <property type="match status" value="1"/>
</dbReference>
<dbReference type="Gene3D" id="3.90.480.10">
    <property type="entry name" value="Sulfite Reductase Hemoprotein,Domain 2"/>
    <property type="match status" value="1"/>
</dbReference>
<dbReference type="AlphaFoldDB" id="A0A2Z5ZLS6"/>
<gene>
    <name evidence="9" type="ORF">Abor_014_014</name>
    <name evidence="8" type="ORF">AcetOrient_orf04576</name>
</gene>
<evidence type="ECO:0000256" key="6">
    <source>
        <dbReference type="ARBA" id="ARBA00023014"/>
    </source>
</evidence>
<dbReference type="InterPro" id="IPR051329">
    <property type="entry name" value="NIR_SIR_4Fe-4S"/>
</dbReference>
<keyword evidence="10" id="KW-1185">Reference proteome</keyword>
<evidence type="ECO:0000259" key="7">
    <source>
        <dbReference type="Pfam" id="PF03460"/>
    </source>
</evidence>
<dbReference type="GeneID" id="76204006"/>
<proteinExistence type="predicted"/>
<dbReference type="GO" id="GO:0046872">
    <property type="term" value="F:metal ion binding"/>
    <property type="evidence" value="ECO:0007669"/>
    <property type="project" value="UniProtKB-KW"/>
</dbReference>
<dbReference type="PANTHER" id="PTHR32439:SF9">
    <property type="entry name" value="BLR3264 PROTEIN"/>
    <property type="match status" value="1"/>
</dbReference>
<keyword evidence="2" id="KW-0349">Heme</keyword>
<dbReference type="InterPro" id="IPR045854">
    <property type="entry name" value="NO2/SO3_Rdtase_4Fe4S_sf"/>
</dbReference>
<dbReference type="GO" id="GO:0051539">
    <property type="term" value="F:4 iron, 4 sulfur cluster binding"/>
    <property type="evidence" value="ECO:0007669"/>
    <property type="project" value="UniProtKB-KW"/>
</dbReference>
<sequence>MTTQQANTPFAPPQVKGWCPGLYAPMQAKDGWLVRIRPPFGQLSAQQAVCVAEEAEQHGNGLMTLTNRANLQLRGFSYEQAQLFPARMRALGLGLADAGQEKRQVLQVSPLAGLDPACAPDTALCGQMLRNALLATPSLNALPDKFGFAVEGGGLWPLGTLQADIVLQACQALGQGMWRVVCGTAQSDPLPLAAAVACAVQVAVQFTVCAGVKRPLRQPEIGPLLFGACAVPWRTAPALAAKALAPSCCVGPIVAGVYGLGVPLGQLTPAMLKACAGAAEQGDGLLRLTAQHSIILAGQQAMPKAEGFVTNPADARLRIFACSGQVGCAQAHNNAPAQAMLLAQDMPPHGSVHVSGCAKGCAHPSRASLTVVPDLHGYALVRNGTTSDEPTSHVPDFAAVRAFVRAWAAQETAQTKS</sequence>
<dbReference type="SUPFAM" id="SSF56014">
    <property type="entry name" value="Nitrite and sulphite reductase 4Fe-4S domain-like"/>
    <property type="match status" value="1"/>
</dbReference>
<accession>A0A0D6NIJ5</accession>
<evidence type="ECO:0000313" key="11">
    <source>
        <dbReference type="Proteomes" id="UP000270034"/>
    </source>
</evidence>
<organism evidence="8 11">
    <name type="scientific">Acetobacter orientalis</name>
    <dbReference type="NCBI Taxonomy" id="146474"/>
    <lineage>
        <taxon>Bacteria</taxon>
        <taxon>Pseudomonadati</taxon>
        <taxon>Pseudomonadota</taxon>
        <taxon>Alphaproteobacteria</taxon>
        <taxon>Acetobacterales</taxon>
        <taxon>Acetobacteraceae</taxon>
        <taxon>Acetobacter</taxon>
    </lineage>
</organism>
<keyword evidence="5" id="KW-0408">Iron</keyword>
<dbReference type="Gene3D" id="3.30.413.10">
    <property type="entry name" value="Sulfite Reductase Hemoprotein, domain 1"/>
    <property type="match status" value="2"/>
</dbReference>
<evidence type="ECO:0000256" key="2">
    <source>
        <dbReference type="ARBA" id="ARBA00022617"/>
    </source>
</evidence>
<accession>A0A2Z5ZLS6</accession>
<dbReference type="NCBIfam" id="TIGR02435">
    <property type="entry name" value="CobG"/>
    <property type="match status" value="1"/>
</dbReference>
<dbReference type="KEGG" id="aot:AcetOri_orf04576"/>
<dbReference type="InterPro" id="IPR012798">
    <property type="entry name" value="Cbl_synth_CobG-like"/>
</dbReference>
<evidence type="ECO:0000313" key="8">
    <source>
        <dbReference type="EMBL" id="BBC81373.1"/>
    </source>
</evidence>
<name>A0A2Z5ZLS6_9PROT</name>
<dbReference type="InterPro" id="IPR005117">
    <property type="entry name" value="NiRdtase/SiRdtase_haem-b_fer"/>
</dbReference>
<evidence type="ECO:0000256" key="4">
    <source>
        <dbReference type="ARBA" id="ARBA00023002"/>
    </source>
</evidence>
<keyword evidence="6" id="KW-0411">Iron-sulfur</keyword>
<dbReference type="EMBL" id="BAMX01000014">
    <property type="protein sequence ID" value="GAN65849.1"/>
    <property type="molecule type" value="Genomic_DNA"/>
</dbReference>
<dbReference type="RefSeq" id="WP_052946369.1">
    <property type="nucleotide sequence ID" value="NZ_BAMX01000014.1"/>
</dbReference>
<dbReference type="EMBL" id="AP018515">
    <property type="protein sequence ID" value="BBC81373.1"/>
    <property type="molecule type" value="Genomic_DNA"/>
</dbReference>
<reference evidence="8 11" key="2">
    <citation type="submission" date="2018-02" db="EMBL/GenBank/DDBJ databases">
        <title>Acetobacter orientalis genome.</title>
        <authorList>
            <person name="Nakashima N."/>
            <person name="Tamura T."/>
        </authorList>
    </citation>
    <scope>NUCLEOTIDE SEQUENCE [LARGE SCALE GENOMIC DNA]</scope>
    <source>
        <strain evidence="8 11">FAN1</strain>
    </source>
</reference>
<evidence type="ECO:0000256" key="1">
    <source>
        <dbReference type="ARBA" id="ARBA00022485"/>
    </source>
</evidence>
<dbReference type="Proteomes" id="UP000270034">
    <property type="component" value="Chromosome"/>
</dbReference>
<evidence type="ECO:0000313" key="9">
    <source>
        <dbReference type="EMBL" id="GAN65849.1"/>
    </source>
</evidence>
<keyword evidence="3" id="KW-0479">Metal-binding</keyword>
<feature type="domain" description="Nitrite/Sulfite reductase ferredoxin-like" evidence="7">
    <location>
        <begin position="28"/>
        <end position="82"/>
    </location>
</feature>
<keyword evidence="4" id="KW-0560">Oxidoreductase</keyword>
<dbReference type="STRING" id="1231341.Abor_014_014"/>
<dbReference type="Proteomes" id="UP000032670">
    <property type="component" value="Unassembled WGS sequence"/>
</dbReference>
<evidence type="ECO:0000313" key="10">
    <source>
        <dbReference type="Proteomes" id="UP000032670"/>
    </source>
</evidence>
<keyword evidence="1" id="KW-0004">4Fe-4S</keyword>
<dbReference type="GO" id="GO:0016491">
    <property type="term" value="F:oxidoreductase activity"/>
    <property type="evidence" value="ECO:0007669"/>
    <property type="project" value="UniProtKB-KW"/>
</dbReference>
<dbReference type="Pfam" id="PF03460">
    <property type="entry name" value="NIR_SIR_ferr"/>
    <property type="match status" value="1"/>
</dbReference>
<evidence type="ECO:0000256" key="5">
    <source>
        <dbReference type="ARBA" id="ARBA00023004"/>
    </source>
</evidence>
<evidence type="ECO:0000256" key="3">
    <source>
        <dbReference type="ARBA" id="ARBA00022723"/>
    </source>
</evidence>
<reference evidence="9 10" key="1">
    <citation type="submission" date="2012-11" db="EMBL/GenBank/DDBJ databases">
        <title>Whole genome sequence of Acetobacter orientalis 21F-2.</title>
        <authorList>
            <person name="Azuma Y."/>
            <person name="Higashiura N."/>
            <person name="Hirakawa H."/>
            <person name="Matsushita K."/>
        </authorList>
    </citation>
    <scope>NUCLEOTIDE SEQUENCE [LARGE SCALE GENOMIC DNA]</scope>
    <source>
        <strain evidence="9 10">21F-2</strain>
    </source>
</reference>
<protein>
    <submittedName>
        <fullName evidence="9">Cobalamin (Vitamin B12) biosynthesis protein precorrin-3B biosynthesis protein CobG</fullName>
    </submittedName>
    <submittedName>
        <fullName evidence="8">Precorrin-3B synthase</fullName>
    </submittedName>
</protein>
<dbReference type="SUPFAM" id="SSF55124">
    <property type="entry name" value="Nitrite/Sulfite reductase N-terminal domain-like"/>
    <property type="match status" value="2"/>
</dbReference>
<dbReference type="InterPro" id="IPR036136">
    <property type="entry name" value="Nit/Sulf_reduc_fer-like_dom_sf"/>
</dbReference>